<proteinExistence type="predicted"/>
<feature type="domain" description="AbiEi antitoxin C-terminal" evidence="1">
    <location>
        <begin position="86"/>
        <end position="205"/>
    </location>
</feature>
<organism evidence="2">
    <name type="scientific">mine drainage metagenome</name>
    <dbReference type="NCBI Taxonomy" id="410659"/>
    <lineage>
        <taxon>unclassified sequences</taxon>
        <taxon>metagenomes</taxon>
        <taxon>ecological metagenomes</taxon>
    </lineage>
</organism>
<accession>A0A1J5Q6E9</accession>
<dbReference type="InterPro" id="IPR018547">
    <property type="entry name" value="AbiEi_C"/>
</dbReference>
<name>A0A1J5Q6E9_9ZZZZ</name>
<comment type="caution">
    <text evidence="2">The sequence shown here is derived from an EMBL/GenBank/DDBJ whole genome shotgun (WGS) entry which is preliminary data.</text>
</comment>
<gene>
    <name evidence="2" type="ORF">GALL_389610</name>
</gene>
<dbReference type="Pfam" id="PF09407">
    <property type="entry name" value="AbiEi_1"/>
    <property type="match status" value="1"/>
</dbReference>
<dbReference type="EMBL" id="MLJW01001238">
    <property type="protein sequence ID" value="OIQ79297.1"/>
    <property type="molecule type" value="Genomic_DNA"/>
</dbReference>
<evidence type="ECO:0000259" key="1">
    <source>
        <dbReference type="Pfam" id="PF09407"/>
    </source>
</evidence>
<reference evidence="2" key="1">
    <citation type="submission" date="2016-10" db="EMBL/GenBank/DDBJ databases">
        <title>Sequence of Gallionella enrichment culture.</title>
        <authorList>
            <person name="Poehlein A."/>
            <person name="Muehling M."/>
            <person name="Daniel R."/>
        </authorList>
    </citation>
    <scope>NUCLEOTIDE SEQUENCE</scope>
</reference>
<dbReference type="AlphaFoldDB" id="A0A1J5Q6E9"/>
<sequence>MCDMNARTEVVRRAARAPLRTIRTAELALDYAHPRQEVREFERRGLLHRLAHGIYCAIPPESDPATWRPTLEAATAAVATALYGDRVPVLTGLTAARVHRALPRAIGTGYVAVPAGRRPLRLADRDGDVRFVTRDVTTLDAVLVQTDLGPALVTTPEQTVLDLARNDPQAEDVDALEAIAALWPECDTEVLEEIAARQRMRATLRRVAVGR</sequence>
<evidence type="ECO:0000313" key="2">
    <source>
        <dbReference type="EMBL" id="OIQ79297.1"/>
    </source>
</evidence>
<protein>
    <recommendedName>
        <fullName evidence="1">AbiEi antitoxin C-terminal domain-containing protein</fullName>
    </recommendedName>
</protein>